<dbReference type="AlphaFoldDB" id="A0A2P2NUH8"/>
<name>A0A2P2NUH8_RHIMU</name>
<organism evidence="1">
    <name type="scientific">Rhizophora mucronata</name>
    <name type="common">Asiatic mangrove</name>
    <dbReference type="NCBI Taxonomy" id="61149"/>
    <lineage>
        <taxon>Eukaryota</taxon>
        <taxon>Viridiplantae</taxon>
        <taxon>Streptophyta</taxon>
        <taxon>Embryophyta</taxon>
        <taxon>Tracheophyta</taxon>
        <taxon>Spermatophyta</taxon>
        <taxon>Magnoliopsida</taxon>
        <taxon>eudicotyledons</taxon>
        <taxon>Gunneridae</taxon>
        <taxon>Pentapetalae</taxon>
        <taxon>rosids</taxon>
        <taxon>fabids</taxon>
        <taxon>Malpighiales</taxon>
        <taxon>Rhizophoraceae</taxon>
        <taxon>Rhizophora</taxon>
    </lineage>
</organism>
<protein>
    <submittedName>
        <fullName evidence="1">Uncharacterized protein</fullName>
    </submittedName>
</protein>
<reference evidence="1" key="1">
    <citation type="submission" date="2018-02" db="EMBL/GenBank/DDBJ databases">
        <title>Rhizophora mucronata_Transcriptome.</title>
        <authorList>
            <person name="Meera S.P."/>
            <person name="Sreeshan A."/>
            <person name="Augustine A."/>
        </authorList>
    </citation>
    <scope>NUCLEOTIDE SEQUENCE</scope>
    <source>
        <tissue evidence="1">Leaf</tissue>
    </source>
</reference>
<evidence type="ECO:0000313" key="1">
    <source>
        <dbReference type="EMBL" id="MBX46109.1"/>
    </source>
</evidence>
<dbReference type="EMBL" id="GGEC01065625">
    <property type="protein sequence ID" value="MBX46109.1"/>
    <property type="molecule type" value="Transcribed_RNA"/>
</dbReference>
<accession>A0A2P2NUH8</accession>
<sequence length="23" mass="2678">MHTFFFCGISLKLLDNIHHGISF</sequence>
<proteinExistence type="predicted"/>